<organism evidence="1 2">
    <name type="scientific">Candidatus Berkelbacteria bacterium Licking1014_7</name>
    <dbReference type="NCBI Taxonomy" id="2017147"/>
    <lineage>
        <taxon>Bacteria</taxon>
        <taxon>Candidatus Berkelbacteria</taxon>
    </lineage>
</organism>
<gene>
    <name evidence="1" type="ORF">CEN89_18</name>
</gene>
<reference evidence="1 2" key="1">
    <citation type="submission" date="2017-07" db="EMBL/GenBank/DDBJ databases">
        <title>Mechanisms for carbon and nitrogen cycling indicate functional differentiation within the Candidate Phyla Radiation.</title>
        <authorList>
            <person name="Danczak R.E."/>
            <person name="Johnston M.D."/>
            <person name="Kenah C."/>
            <person name="Slattery M."/>
            <person name="Wrighton K.C."/>
            <person name="Wilkins M.J."/>
        </authorList>
    </citation>
    <scope>NUCLEOTIDE SEQUENCE [LARGE SCALE GENOMIC DNA]</scope>
    <source>
        <strain evidence="1">Licking1014_7</strain>
    </source>
</reference>
<evidence type="ECO:0000313" key="1">
    <source>
        <dbReference type="EMBL" id="TSC93481.1"/>
    </source>
</evidence>
<dbReference type="Proteomes" id="UP000315689">
    <property type="component" value="Unassembled WGS sequence"/>
</dbReference>
<dbReference type="AlphaFoldDB" id="A0A554LKT4"/>
<evidence type="ECO:0000313" key="2">
    <source>
        <dbReference type="Proteomes" id="UP000315689"/>
    </source>
</evidence>
<sequence>MRRDFRRENGYIYSIEITNSNPFIIKSFSLFLEKIICADWSRIRGQLFFYPDLNEHNLIKQWSNISNIPISQFQKSICLKQKTGKFKPNPMGTFKLRYTHKNDFLKLQKMINQLWRDAGVV</sequence>
<proteinExistence type="predicted"/>
<dbReference type="EMBL" id="VMGK01000001">
    <property type="protein sequence ID" value="TSC93481.1"/>
    <property type="molecule type" value="Genomic_DNA"/>
</dbReference>
<comment type="caution">
    <text evidence="1">The sequence shown here is derived from an EMBL/GenBank/DDBJ whole genome shotgun (WGS) entry which is preliminary data.</text>
</comment>
<accession>A0A554LKT4</accession>
<protein>
    <submittedName>
        <fullName evidence="1">Uncharacterized protein</fullName>
    </submittedName>
</protein>
<name>A0A554LKT4_9BACT</name>